<evidence type="ECO:0000313" key="2">
    <source>
        <dbReference type="Proteomes" id="UP000252707"/>
    </source>
</evidence>
<protein>
    <submittedName>
        <fullName evidence="1">DinB family protein</fullName>
    </submittedName>
</protein>
<comment type="caution">
    <text evidence="1">The sequence shown here is derived from an EMBL/GenBank/DDBJ whole genome shotgun (WGS) entry which is preliminary data.</text>
</comment>
<gene>
    <name evidence="1" type="ORF">DFQ59_102144</name>
</gene>
<name>A0A369CH38_9GAMM</name>
<dbReference type="SUPFAM" id="SSF109854">
    <property type="entry name" value="DinB/YfiT-like putative metalloenzymes"/>
    <property type="match status" value="1"/>
</dbReference>
<keyword evidence="2" id="KW-1185">Reference proteome</keyword>
<organism evidence="1 2">
    <name type="scientific">Thioalbus denitrificans</name>
    <dbReference type="NCBI Taxonomy" id="547122"/>
    <lineage>
        <taxon>Bacteria</taxon>
        <taxon>Pseudomonadati</taxon>
        <taxon>Pseudomonadota</taxon>
        <taxon>Gammaproteobacteria</taxon>
        <taxon>Chromatiales</taxon>
        <taxon>Ectothiorhodospiraceae</taxon>
        <taxon>Thioalbus</taxon>
    </lineage>
</organism>
<proteinExistence type="predicted"/>
<accession>A0A369CH38</accession>
<dbReference type="InterPro" id="IPR034660">
    <property type="entry name" value="DinB/YfiT-like"/>
</dbReference>
<dbReference type="AlphaFoldDB" id="A0A369CH38"/>
<dbReference type="RefSeq" id="WP_114278641.1">
    <property type="nucleotide sequence ID" value="NZ_QPJY01000002.1"/>
</dbReference>
<sequence length="199" mass="22461">MKPTEPQLQRPGAGLPPLELALSRAGFRLLRRVFSDARATRLFFDEGRRVFEMARSTPLPLAGEPVLIRRVPGMEDSSRNWSVYMVLDHLRRVNNGIARIIAALCAGEGGLEEVRIEAVKPDPDAMVEVLGPYEASVERYLQTVKRNPRLAGRGTHPHPWFGPLDAHGWHCLAALHHRTHRRQIERIREQLGVSESNSM</sequence>
<dbReference type="OrthoDB" id="9181047at2"/>
<dbReference type="Gene3D" id="1.20.120.450">
    <property type="entry name" value="dinb family like domain"/>
    <property type="match status" value="1"/>
</dbReference>
<dbReference type="EMBL" id="QPJY01000002">
    <property type="protein sequence ID" value="RCX31797.1"/>
    <property type="molecule type" value="Genomic_DNA"/>
</dbReference>
<dbReference type="Proteomes" id="UP000252707">
    <property type="component" value="Unassembled WGS sequence"/>
</dbReference>
<evidence type="ECO:0000313" key="1">
    <source>
        <dbReference type="EMBL" id="RCX31797.1"/>
    </source>
</evidence>
<reference evidence="1 2" key="1">
    <citation type="submission" date="2018-07" db="EMBL/GenBank/DDBJ databases">
        <title>Genomic Encyclopedia of Type Strains, Phase IV (KMG-IV): sequencing the most valuable type-strain genomes for metagenomic binning, comparative biology and taxonomic classification.</title>
        <authorList>
            <person name="Goeker M."/>
        </authorList>
    </citation>
    <scope>NUCLEOTIDE SEQUENCE [LARGE SCALE GENOMIC DNA]</scope>
    <source>
        <strain evidence="1 2">DSM 26407</strain>
    </source>
</reference>